<reference evidence="2" key="1">
    <citation type="journal article" date="2019" name="bioRxiv">
        <title>The Genome of the Zebra Mussel, Dreissena polymorpha: A Resource for Invasive Species Research.</title>
        <authorList>
            <person name="McCartney M.A."/>
            <person name="Auch B."/>
            <person name="Kono T."/>
            <person name="Mallez S."/>
            <person name="Zhang Y."/>
            <person name="Obille A."/>
            <person name="Becker A."/>
            <person name="Abrahante J.E."/>
            <person name="Garbe J."/>
            <person name="Badalamenti J.P."/>
            <person name="Herman A."/>
            <person name="Mangelson H."/>
            <person name="Liachko I."/>
            <person name="Sullivan S."/>
            <person name="Sone E.D."/>
            <person name="Koren S."/>
            <person name="Silverstein K.A.T."/>
            <person name="Beckman K.B."/>
            <person name="Gohl D.M."/>
        </authorList>
    </citation>
    <scope>NUCLEOTIDE SEQUENCE</scope>
    <source>
        <strain evidence="2">Duluth1</strain>
        <tissue evidence="2">Whole animal</tissue>
    </source>
</reference>
<organism evidence="2 3">
    <name type="scientific">Dreissena polymorpha</name>
    <name type="common">Zebra mussel</name>
    <name type="synonym">Mytilus polymorpha</name>
    <dbReference type="NCBI Taxonomy" id="45954"/>
    <lineage>
        <taxon>Eukaryota</taxon>
        <taxon>Metazoa</taxon>
        <taxon>Spiralia</taxon>
        <taxon>Lophotrochozoa</taxon>
        <taxon>Mollusca</taxon>
        <taxon>Bivalvia</taxon>
        <taxon>Autobranchia</taxon>
        <taxon>Heteroconchia</taxon>
        <taxon>Euheterodonta</taxon>
        <taxon>Imparidentia</taxon>
        <taxon>Neoheterodontei</taxon>
        <taxon>Myida</taxon>
        <taxon>Dreissenoidea</taxon>
        <taxon>Dreissenidae</taxon>
        <taxon>Dreissena</taxon>
    </lineage>
</organism>
<name>A0A9D4N9M6_DREPO</name>
<dbReference type="OrthoDB" id="6084362at2759"/>
<comment type="caution">
    <text evidence="2">The sequence shown here is derived from an EMBL/GenBank/DDBJ whole genome shotgun (WGS) entry which is preliminary data.</text>
</comment>
<sequence>MLTMWRYLLLTLFGFSFESSDACCSPKQWSASIIDTVGEYNQGTDSASLAYVLRKYYYDGATDSIAYFEESSNTTFHAKTSTHVITNYQQGRRYIVLDNNCTVDVIKTQMPSACIPDNATHLGRHNYPAGVQVDMWFWEGKGEEGGRRLGVTVDTCLPLTEALLSTRSGRDFILRTSSYQNVTVGISDPTAFTIPTFCKTDA</sequence>
<dbReference type="GO" id="GO:0005509">
    <property type="term" value="F:calcium ion binding"/>
    <property type="evidence" value="ECO:0007669"/>
    <property type="project" value="InterPro"/>
</dbReference>
<evidence type="ECO:0000256" key="1">
    <source>
        <dbReference type="SAM" id="SignalP"/>
    </source>
</evidence>
<dbReference type="GO" id="GO:0007160">
    <property type="term" value="P:cell-matrix adhesion"/>
    <property type="evidence" value="ECO:0007669"/>
    <property type="project" value="InterPro"/>
</dbReference>
<dbReference type="PANTHER" id="PTHR10697">
    <property type="entry name" value="MAMMALIAN EPENDYMIN-RELATED PROTEIN 1"/>
    <property type="match status" value="1"/>
</dbReference>
<reference evidence="2" key="2">
    <citation type="submission" date="2020-11" db="EMBL/GenBank/DDBJ databases">
        <authorList>
            <person name="McCartney M.A."/>
            <person name="Auch B."/>
            <person name="Kono T."/>
            <person name="Mallez S."/>
            <person name="Becker A."/>
            <person name="Gohl D.M."/>
            <person name="Silverstein K.A.T."/>
            <person name="Koren S."/>
            <person name="Bechman K.B."/>
            <person name="Herman A."/>
            <person name="Abrahante J.E."/>
            <person name="Garbe J."/>
        </authorList>
    </citation>
    <scope>NUCLEOTIDE SEQUENCE</scope>
    <source>
        <strain evidence="2">Duluth1</strain>
        <tissue evidence="2">Whole animal</tissue>
    </source>
</reference>
<dbReference type="Proteomes" id="UP000828390">
    <property type="component" value="Unassembled WGS sequence"/>
</dbReference>
<dbReference type="GO" id="GO:0005576">
    <property type="term" value="C:extracellular region"/>
    <property type="evidence" value="ECO:0007669"/>
    <property type="project" value="InterPro"/>
</dbReference>
<keyword evidence="3" id="KW-1185">Reference proteome</keyword>
<gene>
    <name evidence="2" type="ORF">DPMN_014445</name>
</gene>
<feature type="chain" id="PRO_5039082225" evidence="1">
    <location>
        <begin position="23"/>
        <end position="202"/>
    </location>
</feature>
<feature type="signal peptide" evidence="1">
    <location>
        <begin position="1"/>
        <end position="22"/>
    </location>
</feature>
<keyword evidence="1" id="KW-0732">Signal</keyword>
<dbReference type="GO" id="GO:0005764">
    <property type="term" value="C:lysosome"/>
    <property type="evidence" value="ECO:0007669"/>
    <property type="project" value="TreeGrafter"/>
</dbReference>
<evidence type="ECO:0000313" key="3">
    <source>
        <dbReference type="Proteomes" id="UP000828390"/>
    </source>
</evidence>
<dbReference type="Pfam" id="PF00811">
    <property type="entry name" value="Ependymin"/>
    <property type="match status" value="1"/>
</dbReference>
<dbReference type="EMBL" id="JAIWYP010000001">
    <property type="protein sequence ID" value="KAH3890366.1"/>
    <property type="molecule type" value="Genomic_DNA"/>
</dbReference>
<dbReference type="AlphaFoldDB" id="A0A9D4N9M6"/>
<dbReference type="PANTHER" id="PTHR10697:SF13">
    <property type="entry name" value="RICIN B LECTIN DOMAIN-CONTAINING PROTEIN"/>
    <property type="match status" value="1"/>
</dbReference>
<evidence type="ECO:0000313" key="2">
    <source>
        <dbReference type="EMBL" id="KAH3890366.1"/>
    </source>
</evidence>
<protein>
    <submittedName>
        <fullName evidence="2">Uncharacterized protein</fullName>
    </submittedName>
</protein>
<proteinExistence type="predicted"/>
<accession>A0A9D4N9M6</accession>
<dbReference type="InterPro" id="IPR001299">
    <property type="entry name" value="Ependymin"/>
</dbReference>